<protein>
    <submittedName>
        <fullName evidence="8">Tyrosine-type recombinase/integrase</fullName>
    </submittedName>
</protein>
<name>A0A6L9SUD8_9BIFI</name>
<dbReference type="InterPro" id="IPR050090">
    <property type="entry name" value="Tyrosine_recombinase_XerCD"/>
</dbReference>
<dbReference type="InterPro" id="IPR002104">
    <property type="entry name" value="Integrase_catalytic"/>
</dbReference>
<dbReference type="Pfam" id="PF00589">
    <property type="entry name" value="Phage_integrase"/>
    <property type="match status" value="1"/>
</dbReference>
<keyword evidence="2" id="KW-0229">DNA integration</keyword>
<dbReference type="AlphaFoldDB" id="A0A6L9SUD8"/>
<dbReference type="SUPFAM" id="SSF56349">
    <property type="entry name" value="DNA breaking-rejoining enzymes"/>
    <property type="match status" value="1"/>
</dbReference>
<evidence type="ECO:0000259" key="6">
    <source>
        <dbReference type="PROSITE" id="PS51898"/>
    </source>
</evidence>
<dbReference type="Gene3D" id="1.10.150.130">
    <property type="match status" value="1"/>
</dbReference>
<gene>
    <name evidence="8" type="ORF">GFD21_10465</name>
</gene>
<dbReference type="InterPro" id="IPR004107">
    <property type="entry name" value="Integrase_SAM-like_N"/>
</dbReference>
<keyword evidence="9" id="KW-1185">Reference proteome</keyword>
<evidence type="ECO:0000256" key="1">
    <source>
        <dbReference type="ARBA" id="ARBA00008857"/>
    </source>
</evidence>
<dbReference type="GO" id="GO:0006310">
    <property type="term" value="P:DNA recombination"/>
    <property type="evidence" value="ECO:0007669"/>
    <property type="project" value="UniProtKB-KW"/>
</dbReference>
<dbReference type="GO" id="GO:0003677">
    <property type="term" value="F:DNA binding"/>
    <property type="evidence" value="ECO:0007669"/>
    <property type="project" value="UniProtKB-UniRule"/>
</dbReference>
<evidence type="ECO:0000256" key="3">
    <source>
        <dbReference type="ARBA" id="ARBA00023125"/>
    </source>
</evidence>
<evidence type="ECO:0000313" key="8">
    <source>
        <dbReference type="EMBL" id="NEG56168.1"/>
    </source>
</evidence>
<dbReference type="PANTHER" id="PTHR30349">
    <property type="entry name" value="PHAGE INTEGRASE-RELATED"/>
    <property type="match status" value="1"/>
</dbReference>
<keyword evidence="3 5" id="KW-0238">DNA-binding</keyword>
<dbReference type="EMBL" id="WHZV01000012">
    <property type="protein sequence ID" value="NEG56168.1"/>
    <property type="molecule type" value="Genomic_DNA"/>
</dbReference>
<dbReference type="RefSeq" id="WP_163197928.1">
    <property type="nucleotide sequence ID" value="NZ_WHZV01000012.1"/>
</dbReference>
<dbReference type="InterPro" id="IPR044068">
    <property type="entry name" value="CB"/>
</dbReference>
<dbReference type="GO" id="GO:0015074">
    <property type="term" value="P:DNA integration"/>
    <property type="evidence" value="ECO:0007669"/>
    <property type="project" value="UniProtKB-KW"/>
</dbReference>
<dbReference type="Gene3D" id="1.10.443.10">
    <property type="entry name" value="Intergrase catalytic core"/>
    <property type="match status" value="1"/>
</dbReference>
<organism evidence="8 9">
    <name type="scientific">Bifidobacterium platyrrhinorum</name>
    <dbReference type="NCBI Taxonomy" id="2661628"/>
    <lineage>
        <taxon>Bacteria</taxon>
        <taxon>Bacillati</taxon>
        <taxon>Actinomycetota</taxon>
        <taxon>Actinomycetes</taxon>
        <taxon>Bifidobacteriales</taxon>
        <taxon>Bifidobacteriaceae</taxon>
        <taxon>Bifidobacterium</taxon>
    </lineage>
</organism>
<feature type="domain" description="Tyr recombinase" evidence="6">
    <location>
        <begin position="174"/>
        <end position="394"/>
    </location>
</feature>
<feature type="domain" description="Core-binding (CB)" evidence="7">
    <location>
        <begin position="73"/>
        <end position="153"/>
    </location>
</feature>
<comment type="caution">
    <text evidence="8">The sequence shown here is derived from an EMBL/GenBank/DDBJ whole genome shotgun (WGS) entry which is preliminary data.</text>
</comment>
<evidence type="ECO:0000313" key="9">
    <source>
        <dbReference type="Proteomes" id="UP000483293"/>
    </source>
</evidence>
<proteinExistence type="inferred from homology"/>
<dbReference type="InterPro" id="IPR013762">
    <property type="entry name" value="Integrase-like_cat_sf"/>
</dbReference>
<evidence type="ECO:0000256" key="5">
    <source>
        <dbReference type="PROSITE-ProRule" id="PRU01248"/>
    </source>
</evidence>
<accession>A0A6L9SUD8</accession>
<dbReference type="InterPro" id="IPR010998">
    <property type="entry name" value="Integrase_recombinase_N"/>
</dbReference>
<dbReference type="Proteomes" id="UP000483293">
    <property type="component" value="Unassembled WGS sequence"/>
</dbReference>
<keyword evidence="4" id="KW-0233">DNA recombination</keyword>
<sequence>MATTRRRTKGAGGVFKDSKGRWHFRREITPDPVTGRRRVIEATGRVKSEARARFDEKVAEYERTGRIRTSTGPTVAGYSDRWMERHRADVKPNTWANEAGWLRLLCTRLGDIPLRQLTADHIRAALRDLGRTRAGSSLQVYLSVLSSMLDSAVLDRIIDENPARLVKPPRAKAKERAILDSSQPARLVAATATPAHRPHAKASPEECAMYALAFELAFSTGIRPGERRGLMPYQLERRNGVPGINVCQQLQSWRGGAADHIPDWVEATHLEGSMWITSPKSDRGNRFIPLSEDLWNRLWEHIITWGIAPHQLIFANQFGRPITSKVETVRWKRALEDAKLPDVDIYSARHLVSTELAETGASPDERMRLMGHASLSTTARYTHWSPEALAQTMNRAIPQMSEA</sequence>
<reference evidence="8 9" key="1">
    <citation type="submission" date="2019-10" db="EMBL/GenBank/DDBJ databases">
        <title>Bifidobacterium from non-human primates.</title>
        <authorList>
            <person name="Modesto M."/>
        </authorList>
    </citation>
    <scope>NUCLEOTIDE SEQUENCE [LARGE SCALE GENOMIC DNA]</scope>
    <source>
        <strain evidence="8 9">SMA15</strain>
    </source>
</reference>
<dbReference type="PANTHER" id="PTHR30349:SF41">
    <property type="entry name" value="INTEGRASE_RECOMBINASE PROTEIN MJ0367-RELATED"/>
    <property type="match status" value="1"/>
</dbReference>
<dbReference type="InterPro" id="IPR011010">
    <property type="entry name" value="DNA_brk_join_enz"/>
</dbReference>
<evidence type="ECO:0000259" key="7">
    <source>
        <dbReference type="PROSITE" id="PS51900"/>
    </source>
</evidence>
<evidence type="ECO:0000256" key="2">
    <source>
        <dbReference type="ARBA" id="ARBA00022908"/>
    </source>
</evidence>
<evidence type="ECO:0000256" key="4">
    <source>
        <dbReference type="ARBA" id="ARBA00023172"/>
    </source>
</evidence>
<comment type="similarity">
    <text evidence="1">Belongs to the 'phage' integrase family.</text>
</comment>
<dbReference type="PROSITE" id="PS51898">
    <property type="entry name" value="TYR_RECOMBINASE"/>
    <property type="match status" value="1"/>
</dbReference>
<dbReference type="Pfam" id="PF14659">
    <property type="entry name" value="Phage_int_SAM_3"/>
    <property type="match status" value="1"/>
</dbReference>
<dbReference type="PROSITE" id="PS51900">
    <property type="entry name" value="CB"/>
    <property type="match status" value="1"/>
</dbReference>